<organism evidence="7 8">
    <name type="scientific">Lactococcus lactis subsp. cremoris</name>
    <name type="common">Streptococcus cremoris</name>
    <dbReference type="NCBI Taxonomy" id="1359"/>
    <lineage>
        <taxon>Bacteria</taxon>
        <taxon>Bacillati</taxon>
        <taxon>Bacillota</taxon>
        <taxon>Bacilli</taxon>
        <taxon>Lactobacillales</taxon>
        <taxon>Streptococcaceae</taxon>
        <taxon>Lactococcus</taxon>
    </lineage>
</organism>
<dbReference type="GO" id="GO:0022857">
    <property type="term" value="F:transmembrane transporter activity"/>
    <property type="evidence" value="ECO:0007669"/>
    <property type="project" value="InterPro"/>
</dbReference>
<feature type="transmembrane region" description="Helical" evidence="6">
    <location>
        <begin position="12"/>
        <end position="37"/>
    </location>
</feature>
<evidence type="ECO:0000256" key="4">
    <source>
        <dbReference type="ARBA" id="ARBA00022989"/>
    </source>
</evidence>
<proteinExistence type="predicted"/>
<feature type="transmembrane region" description="Helical" evidence="6">
    <location>
        <begin position="381"/>
        <end position="404"/>
    </location>
</feature>
<dbReference type="Gene3D" id="1.20.1250.20">
    <property type="entry name" value="MFS general substrate transporter like domains"/>
    <property type="match status" value="1"/>
</dbReference>
<keyword evidence="5 6" id="KW-0472">Membrane</keyword>
<keyword evidence="4 6" id="KW-1133">Transmembrane helix</keyword>
<dbReference type="Proteomes" id="UP000192161">
    <property type="component" value="Chromosome"/>
</dbReference>
<dbReference type="PANTHER" id="PTHR23513:SF6">
    <property type="entry name" value="MAJOR FACILITATOR SUPERFAMILY ASSOCIATED DOMAIN-CONTAINING PROTEIN"/>
    <property type="match status" value="1"/>
</dbReference>
<evidence type="ECO:0000256" key="3">
    <source>
        <dbReference type="ARBA" id="ARBA00022692"/>
    </source>
</evidence>
<dbReference type="RefSeq" id="WP_011677284.1">
    <property type="nucleotide sequence ID" value="NZ_CP015901.2"/>
</dbReference>
<comment type="subcellular location">
    <subcellularLocation>
        <location evidence="1">Cell membrane</location>
        <topology evidence="1">Multi-pass membrane protein</topology>
    </subcellularLocation>
</comment>
<dbReference type="Pfam" id="PF07690">
    <property type="entry name" value="MFS_1"/>
    <property type="match status" value="1"/>
</dbReference>
<feature type="transmembrane region" description="Helical" evidence="6">
    <location>
        <begin position="350"/>
        <end position="375"/>
    </location>
</feature>
<name>A0AA34XLR6_LACLC</name>
<feature type="transmembrane region" description="Helical" evidence="6">
    <location>
        <begin position="228"/>
        <end position="254"/>
    </location>
</feature>
<dbReference type="EMBL" id="CP015901">
    <property type="protein sequence ID" value="ARE24307.1"/>
    <property type="molecule type" value="Genomic_DNA"/>
</dbReference>
<dbReference type="InterPro" id="IPR011701">
    <property type="entry name" value="MFS"/>
</dbReference>
<evidence type="ECO:0000313" key="8">
    <source>
        <dbReference type="Proteomes" id="UP000192161"/>
    </source>
</evidence>
<accession>A0AA34XLR6</accession>
<evidence type="ECO:0000256" key="2">
    <source>
        <dbReference type="ARBA" id="ARBA00022475"/>
    </source>
</evidence>
<reference evidence="7 8" key="1">
    <citation type="journal article" date="2017" name="BMC Genomics">
        <title>Comparative and functional genomics of the Lactococcus lactis taxon; insights into evolution and niche adaptation.</title>
        <authorList>
            <person name="Kelleher P."/>
            <person name="Bottacini F."/>
            <person name="Mahony J."/>
            <person name="Kilcawley K.N."/>
            <person name="van Sinderen D."/>
        </authorList>
    </citation>
    <scope>NUCLEOTIDE SEQUENCE [LARGE SCALE GENOMIC DNA]</scope>
    <source>
        <strain evidence="7 8">JM3</strain>
    </source>
</reference>
<protein>
    <submittedName>
        <fullName evidence="7">MFS transporter</fullName>
    </submittedName>
</protein>
<dbReference type="PRINTS" id="PR01988">
    <property type="entry name" value="EXPORTERBACE"/>
</dbReference>
<dbReference type="InterPro" id="IPR022324">
    <property type="entry name" value="Bacilysin_exporter_BacE_put"/>
</dbReference>
<feature type="transmembrane region" description="Helical" evidence="6">
    <location>
        <begin position="43"/>
        <end position="63"/>
    </location>
</feature>
<evidence type="ECO:0000256" key="6">
    <source>
        <dbReference type="SAM" id="Phobius"/>
    </source>
</evidence>
<evidence type="ECO:0000256" key="1">
    <source>
        <dbReference type="ARBA" id="ARBA00004651"/>
    </source>
</evidence>
<keyword evidence="2" id="KW-1003">Cell membrane</keyword>
<sequence length="406" mass="45060">MNLLRKNKTFTSLLSSSIFSMLGTSLFNIVFLIYASSLPNPKMMISLAEICLLLPVLFAAYTGFLADKTKNKANFMIRASWIQAILFFLLIFLMMEKNFITFFGIAGVKILTDLITSYKSGLRAPILQNNLNAEEIQPAFGQIQGLSSIIEIIGQPLGVTILALSHQSFSLVVLINGILYLLSGFFLLIFRKNLTFKTVYFDEKFKFNFKESFSQIRDVITGNNSSNFLVLVFSLVFINFILAGIGPLTSLAMLKFNPFPVSYGTAIMIFNVVLMLGMLAGSFIMGDKLKDWELPKLMIATFLMIALFAALVTHFGLLSLIFLFALAYISAKASPKVNRLIMENISSENLGKIGGGIMTIFTFSVPFGGAIFVFLANLIGVALTFYIISIFALLVFLLLLSVIFRQ</sequence>
<dbReference type="GO" id="GO:0005886">
    <property type="term" value="C:plasma membrane"/>
    <property type="evidence" value="ECO:0007669"/>
    <property type="project" value="UniProtKB-SubCell"/>
</dbReference>
<keyword evidence="3 6" id="KW-0812">Transmembrane</keyword>
<dbReference type="PANTHER" id="PTHR23513">
    <property type="entry name" value="INTEGRAL MEMBRANE EFFLUX PROTEIN-RELATED"/>
    <property type="match status" value="1"/>
</dbReference>
<gene>
    <name evidence="7" type="ORF">LLJM3_2131</name>
</gene>
<dbReference type="InterPro" id="IPR036259">
    <property type="entry name" value="MFS_trans_sf"/>
</dbReference>
<evidence type="ECO:0000313" key="7">
    <source>
        <dbReference type="EMBL" id="ARE24307.1"/>
    </source>
</evidence>
<evidence type="ECO:0000256" key="5">
    <source>
        <dbReference type="ARBA" id="ARBA00023136"/>
    </source>
</evidence>
<dbReference type="SUPFAM" id="SSF103473">
    <property type="entry name" value="MFS general substrate transporter"/>
    <property type="match status" value="1"/>
</dbReference>
<feature type="transmembrane region" description="Helical" evidence="6">
    <location>
        <begin position="266"/>
        <end position="285"/>
    </location>
</feature>
<feature type="transmembrane region" description="Helical" evidence="6">
    <location>
        <begin position="297"/>
        <end position="329"/>
    </location>
</feature>
<feature type="transmembrane region" description="Helical" evidence="6">
    <location>
        <begin position="169"/>
        <end position="190"/>
    </location>
</feature>
<dbReference type="AlphaFoldDB" id="A0AA34XLR6"/>